<organism evidence="3 4">
    <name type="scientific">Gordonia otitidis (strain DSM 44809 / CCUG 52243 / JCM 12355 / NBRC 100426 / IFM 10032)</name>
    <dbReference type="NCBI Taxonomy" id="1108044"/>
    <lineage>
        <taxon>Bacteria</taxon>
        <taxon>Bacillati</taxon>
        <taxon>Actinomycetota</taxon>
        <taxon>Actinomycetes</taxon>
        <taxon>Mycobacteriales</taxon>
        <taxon>Gordoniaceae</taxon>
        <taxon>Gordonia</taxon>
    </lineage>
</organism>
<dbReference type="STRING" id="1108044.GOOTI_046_00170"/>
<dbReference type="Proteomes" id="UP000005038">
    <property type="component" value="Unassembled WGS sequence"/>
</dbReference>
<comment type="caution">
    <text evidence="3">The sequence shown here is derived from an EMBL/GenBank/DDBJ whole genome shotgun (WGS) entry which is preliminary data.</text>
</comment>
<proteinExistence type="predicted"/>
<dbReference type="Pfam" id="PF09995">
    <property type="entry name" value="MPAB_Lcp_cat"/>
    <property type="match status" value="1"/>
</dbReference>
<sequence length="348" mass="38652">MTATAPIHDTSPESARRPPRRTLTDSGWPFDPARRRENYGFFGPDSPTWRVWSSPTSLIAFQRSVVLEHFDPFLTAAVADRAGIYTDPRGRLDSTLSYFLIVALADGRSAIEASDLLTRVHADATGIEPISGKRYSANNPDSQLWIHLTGWHSVIKCYEMYGPGPLTPTEERRYWAECAVAAQLQTFDPAAVPADRDGIHDYFAAVRPRLCTSERARRGMHYLLRTPLSQSNAQFAVLSNLTAPAVIATLPRWMRELGDMDQPSIVDVVYRPLVKQAIRIAARPHITLTALRSLPMTRAVYAQHFRGMPPLTESTVTPQEARARLTSAHLPRDDDAPARVAIRAGASS</sequence>
<evidence type="ECO:0000259" key="2">
    <source>
        <dbReference type="Pfam" id="PF09995"/>
    </source>
</evidence>
<dbReference type="PANTHER" id="PTHR36151:SF3">
    <property type="entry name" value="ER-BOUND OXYGENASE MPAB_MPAB'_RUBBER OXYGENASE CATALYTIC DOMAIN-CONTAINING PROTEIN"/>
    <property type="match status" value="1"/>
</dbReference>
<evidence type="ECO:0000313" key="4">
    <source>
        <dbReference type="Proteomes" id="UP000005038"/>
    </source>
</evidence>
<dbReference type="RefSeq" id="WP_007237403.1">
    <property type="nucleotide sequence ID" value="NZ_BAFB01000046.1"/>
</dbReference>
<name>H5TI36_GORO1</name>
<accession>H5TI36</accession>
<feature type="domain" description="ER-bound oxygenase mpaB/mpaB'/Rubber oxygenase catalytic" evidence="2">
    <location>
        <begin position="49"/>
        <end position="264"/>
    </location>
</feature>
<keyword evidence="4" id="KW-1185">Reference proteome</keyword>
<feature type="region of interest" description="Disordered" evidence="1">
    <location>
        <begin position="1"/>
        <end position="31"/>
    </location>
</feature>
<reference evidence="3" key="1">
    <citation type="submission" date="2012-02" db="EMBL/GenBank/DDBJ databases">
        <title>Whole genome shotgun sequence of Gordonia otitidis NBRC 100426.</title>
        <authorList>
            <person name="Yoshida I."/>
            <person name="Hosoyama A."/>
            <person name="Tsuchikane K."/>
            <person name="Katsumata H."/>
            <person name="Yamazaki S."/>
            <person name="Fujita N."/>
        </authorList>
    </citation>
    <scope>NUCLEOTIDE SEQUENCE [LARGE SCALE GENOMIC DNA]</scope>
    <source>
        <strain evidence="3">NBRC 100426</strain>
    </source>
</reference>
<protein>
    <recommendedName>
        <fullName evidence="2">ER-bound oxygenase mpaB/mpaB'/Rubber oxygenase catalytic domain-containing protein</fullName>
    </recommendedName>
</protein>
<dbReference type="InterPro" id="IPR018713">
    <property type="entry name" value="MPAB/Lcp_cat_dom"/>
</dbReference>
<dbReference type="PANTHER" id="PTHR36151">
    <property type="entry name" value="BLR2777 PROTEIN"/>
    <property type="match status" value="1"/>
</dbReference>
<dbReference type="AlphaFoldDB" id="H5TI36"/>
<gene>
    <name evidence="3" type="ORF">GOOTI_046_00170</name>
</gene>
<dbReference type="EMBL" id="BAFB01000046">
    <property type="protein sequence ID" value="GAB33144.1"/>
    <property type="molecule type" value="Genomic_DNA"/>
</dbReference>
<evidence type="ECO:0000313" key="3">
    <source>
        <dbReference type="EMBL" id="GAB33144.1"/>
    </source>
</evidence>
<dbReference type="GO" id="GO:0016491">
    <property type="term" value="F:oxidoreductase activity"/>
    <property type="evidence" value="ECO:0007669"/>
    <property type="project" value="InterPro"/>
</dbReference>
<evidence type="ECO:0000256" key="1">
    <source>
        <dbReference type="SAM" id="MobiDB-lite"/>
    </source>
</evidence>